<dbReference type="InterPro" id="IPR016181">
    <property type="entry name" value="Acyl_CoA_acyltransferase"/>
</dbReference>
<organism evidence="2 3">
    <name type="scientific">Dictyobacter kobayashii</name>
    <dbReference type="NCBI Taxonomy" id="2014872"/>
    <lineage>
        <taxon>Bacteria</taxon>
        <taxon>Bacillati</taxon>
        <taxon>Chloroflexota</taxon>
        <taxon>Ktedonobacteria</taxon>
        <taxon>Ktedonobacterales</taxon>
        <taxon>Dictyobacteraceae</taxon>
        <taxon>Dictyobacter</taxon>
    </lineage>
</organism>
<dbReference type="AlphaFoldDB" id="A0A402AXD7"/>
<keyword evidence="3" id="KW-1185">Reference proteome</keyword>
<sequence>MDASVLVRPARLDEVTYIIELIDRVQKQLAEAGSLQVIGPIPYEIASERVSAGNAFVLELGGRLAGSVFVRPVTAESCPHLERWQLIDVVSKPWFLQKLALEPALQGQGSGYHFLAGLKKLLARRDPGATIFLDCWAGNTNLRNFYTRAGFSLYGIFPEHDYSLAVFTSTVL</sequence>
<proteinExistence type="predicted"/>
<dbReference type="InterPro" id="IPR000182">
    <property type="entry name" value="GNAT_dom"/>
</dbReference>
<dbReference type="Gene3D" id="3.40.630.30">
    <property type="match status" value="1"/>
</dbReference>
<name>A0A402AXD7_9CHLR</name>
<reference evidence="3" key="1">
    <citation type="submission" date="2018-12" db="EMBL/GenBank/DDBJ databases">
        <title>Tengunoibacter tsumagoiensis gen. nov., sp. nov., Dictyobacter kobayashii sp. nov., D. alpinus sp. nov., and D. joshuensis sp. nov. and description of Dictyobacteraceae fam. nov. within the order Ktedonobacterales isolated from Tengu-no-mugimeshi.</title>
        <authorList>
            <person name="Wang C.M."/>
            <person name="Zheng Y."/>
            <person name="Sakai Y."/>
            <person name="Toyoda A."/>
            <person name="Minakuchi Y."/>
            <person name="Abe K."/>
            <person name="Yokota A."/>
            <person name="Yabe S."/>
        </authorList>
    </citation>
    <scope>NUCLEOTIDE SEQUENCE [LARGE SCALE GENOMIC DNA]</scope>
    <source>
        <strain evidence="3">Uno11</strain>
    </source>
</reference>
<comment type="caution">
    <text evidence="2">The sequence shown here is derived from an EMBL/GenBank/DDBJ whole genome shotgun (WGS) entry which is preliminary data.</text>
</comment>
<dbReference type="Proteomes" id="UP000287188">
    <property type="component" value="Unassembled WGS sequence"/>
</dbReference>
<evidence type="ECO:0000259" key="1">
    <source>
        <dbReference type="PROSITE" id="PS51186"/>
    </source>
</evidence>
<dbReference type="GO" id="GO:0016747">
    <property type="term" value="F:acyltransferase activity, transferring groups other than amino-acyl groups"/>
    <property type="evidence" value="ECO:0007669"/>
    <property type="project" value="InterPro"/>
</dbReference>
<evidence type="ECO:0000313" key="2">
    <source>
        <dbReference type="EMBL" id="GCE23766.1"/>
    </source>
</evidence>
<dbReference type="SUPFAM" id="SSF55729">
    <property type="entry name" value="Acyl-CoA N-acyltransferases (Nat)"/>
    <property type="match status" value="1"/>
</dbReference>
<gene>
    <name evidence="2" type="ORF">KDK_75660</name>
</gene>
<dbReference type="PROSITE" id="PS51186">
    <property type="entry name" value="GNAT"/>
    <property type="match status" value="1"/>
</dbReference>
<protein>
    <recommendedName>
        <fullName evidence="1">N-acetyltransferase domain-containing protein</fullName>
    </recommendedName>
</protein>
<accession>A0A402AXD7</accession>
<feature type="domain" description="N-acetyltransferase" evidence="1">
    <location>
        <begin position="5"/>
        <end position="172"/>
    </location>
</feature>
<dbReference type="OrthoDB" id="6382410at2"/>
<dbReference type="RefSeq" id="WP_126557133.1">
    <property type="nucleotide sequence ID" value="NZ_BIFS01000002.1"/>
</dbReference>
<dbReference type="EMBL" id="BIFS01000002">
    <property type="protein sequence ID" value="GCE23766.1"/>
    <property type="molecule type" value="Genomic_DNA"/>
</dbReference>
<dbReference type="Pfam" id="PF00583">
    <property type="entry name" value="Acetyltransf_1"/>
    <property type="match status" value="1"/>
</dbReference>
<evidence type="ECO:0000313" key="3">
    <source>
        <dbReference type="Proteomes" id="UP000287188"/>
    </source>
</evidence>